<proteinExistence type="predicted"/>
<dbReference type="Proteomes" id="UP000077628">
    <property type="component" value="Unassembled WGS sequence"/>
</dbReference>
<protein>
    <recommendedName>
        <fullName evidence="3">Phage baseplate protein</fullName>
    </recommendedName>
</protein>
<dbReference type="Pfam" id="PF12322">
    <property type="entry name" value="T4_baseplate"/>
    <property type="match status" value="1"/>
</dbReference>
<reference evidence="2" key="1">
    <citation type="submission" date="2016-03" db="EMBL/GenBank/DDBJ databases">
        <authorList>
            <person name="Heylen K."/>
            <person name="De Vos P."/>
            <person name="Vekeman B."/>
        </authorList>
    </citation>
    <scope>NUCLEOTIDE SEQUENCE [LARGE SCALE GENOMIC DNA]</scope>
    <source>
        <strain evidence="2">R-45383</strain>
    </source>
</reference>
<comment type="caution">
    <text evidence="1">The sequence shown here is derived from an EMBL/GenBank/DDBJ whole genome shotgun (WGS) entry which is preliminary data.</text>
</comment>
<dbReference type="InterPro" id="IPR024364">
    <property type="entry name" value="Baseplate_phage_T4-like"/>
</dbReference>
<dbReference type="AlphaFoldDB" id="A0A177NP44"/>
<accession>A0A177NP44</accession>
<evidence type="ECO:0008006" key="3">
    <source>
        <dbReference type="Google" id="ProtNLM"/>
    </source>
</evidence>
<evidence type="ECO:0000313" key="1">
    <source>
        <dbReference type="EMBL" id="OAI19651.1"/>
    </source>
</evidence>
<dbReference type="OrthoDB" id="283948at2"/>
<dbReference type="RefSeq" id="WP_064027805.1">
    <property type="nucleotide sequence ID" value="NZ_LUUK01000155.1"/>
</dbReference>
<keyword evidence="2" id="KW-1185">Reference proteome</keyword>
<dbReference type="EMBL" id="LUUK01000155">
    <property type="protein sequence ID" value="OAI19651.1"/>
    <property type="molecule type" value="Genomic_DNA"/>
</dbReference>
<organism evidence="1 2">
    <name type="scientific">Methylomonas koyamae</name>
    <dbReference type="NCBI Taxonomy" id="702114"/>
    <lineage>
        <taxon>Bacteria</taxon>
        <taxon>Pseudomonadati</taxon>
        <taxon>Pseudomonadota</taxon>
        <taxon>Gammaproteobacteria</taxon>
        <taxon>Methylococcales</taxon>
        <taxon>Methylococcaceae</taxon>
        <taxon>Methylomonas</taxon>
    </lineage>
</organism>
<evidence type="ECO:0000313" key="2">
    <source>
        <dbReference type="Proteomes" id="UP000077628"/>
    </source>
</evidence>
<gene>
    <name evidence="1" type="ORF">A1355_03890</name>
</gene>
<name>A0A177NP44_9GAMM</name>
<sequence>MSAGIASTLLAAWERCLLQTDTERALTLLVMLDTELSETTLRSLPLGQRNGRLLALRERLFGARMASLAACPNCAETLELNLNVADLQLPPPAEAPLVLVQDGFRIQLRLPDSRDLLHIQTLADVDAARRTLFARCCVEVLASGEPVIPETVPEVLIASAEALLAAADPQADISLDLNCPSCRHAWLAAFDIAGYLWREIQAWAQRLFNDVHLLARAYGWSEADILAMSPLRRQCYLERVRQ</sequence>
<dbReference type="STRING" id="702114.A1355_03890"/>